<evidence type="ECO:0000256" key="7">
    <source>
        <dbReference type="ARBA" id="ARBA00023157"/>
    </source>
</evidence>
<dbReference type="AlphaFoldDB" id="C3YE98"/>
<dbReference type="Pfam" id="PF22633">
    <property type="entry name" value="F5_F8_type_C_2"/>
    <property type="match status" value="2"/>
</dbReference>
<dbReference type="SUPFAM" id="SSF49785">
    <property type="entry name" value="Galactose-binding domain-like"/>
    <property type="match status" value="2"/>
</dbReference>
<keyword evidence="7" id="KW-1015">Disulfide bond</keyword>
<keyword evidence="6" id="KW-0106">Calcium</keyword>
<feature type="domain" description="Fucolectin tachylectin-4 pentraxin-1" evidence="8">
    <location>
        <begin position="122"/>
        <end position="260"/>
    </location>
</feature>
<dbReference type="PANTHER" id="PTHR45713">
    <property type="entry name" value="FTP DOMAIN-CONTAINING PROTEIN"/>
    <property type="match status" value="1"/>
</dbReference>
<evidence type="ECO:0000256" key="4">
    <source>
        <dbReference type="ARBA" id="ARBA00022723"/>
    </source>
</evidence>
<dbReference type="SMART" id="SM00607">
    <property type="entry name" value="FTP"/>
    <property type="match status" value="2"/>
</dbReference>
<proteinExistence type="inferred from homology"/>
<evidence type="ECO:0000256" key="5">
    <source>
        <dbReference type="ARBA" id="ARBA00022734"/>
    </source>
</evidence>
<organism>
    <name type="scientific">Branchiostoma floridae</name>
    <name type="common">Florida lancelet</name>
    <name type="synonym">Amphioxus</name>
    <dbReference type="NCBI Taxonomy" id="7739"/>
    <lineage>
        <taxon>Eukaryota</taxon>
        <taxon>Metazoa</taxon>
        <taxon>Chordata</taxon>
        <taxon>Cephalochordata</taxon>
        <taxon>Leptocardii</taxon>
        <taxon>Amphioxiformes</taxon>
        <taxon>Branchiostomatidae</taxon>
        <taxon>Branchiostoma</taxon>
    </lineage>
</organism>
<evidence type="ECO:0000256" key="1">
    <source>
        <dbReference type="ARBA" id="ARBA00002219"/>
    </source>
</evidence>
<gene>
    <name evidence="9" type="ORF">BRAFLDRAFT_146022</name>
</gene>
<dbReference type="Gene3D" id="2.60.120.260">
    <property type="entry name" value="Galactose-binding domain-like"/>
    <property type="match status" value="2"/>
</dbReference>
<evidence type="ECO:0000256" key="2">
    <source>
        <dbReference type="ARBA" id="ARBA00010147"/>
    </source>
</evidence>
<dbReference type="STRING" id="7739.C3YE98"/>
<evidence type="ECO:0000313" key="9">
    <source>
        <dbReference type="EMBL" id="EEN61406.1"/>
    </source>
</evidence>
<comment type="similarity">
    <text evidence="2">Belongs to the fucolectin family.</text>
</comment>
<sequence>VDGNTNTNHYHGSCMHSQGDKPNVWVHIDLCQPFSINSVVIHNRMDFGPERANPFNLHLGNSSDILLNPTLGGDLNFDLSQTPKTILVNGLTARYVGILLPGLTRTLQLCEVQVFNSNIPQGLNIAEGRTASTNYPLAGYGPEKIVDGNTNTNHYHGSCMHSQGDKPNVWVHIDLCQPFSINSVVIHNRMDFGPERANPFNLHLGNSSDILLNPTLGGDLNFDLSQTPKTILVNGLTARYVGILLPGLTRTLQLCEVQVF</sequence>
<protein>
    <recommendedName>
        <fullName evidence="8">Fucolectin tachylectin-4 pentraxin-1 domain-containing protein</fullName>
    </recommendedName>
</protein>
<evidence type="ECO:0000256" key="3">
    <source>
        <dbReference type="ARBA" id="ARBA00011233"/>
    </source>
</evidence>
<dbReference type="InterPro" id="IPR006585">
    <property type="entry name" value="FTP1"/>
</dbReference>
<dbReference type="GO" id="GO:0046872">
    <property type="term" value="F:metal ion binding"/>
    <property type="evidence" value="ECO:0007669"/>
    <property type="project" value="UniProtKB-KW"/>
</dbReference>
<comment type="subunit">
    <text evidence="3">Homotrimer.</text>
</comment>
<dbReference type="GO" id="GO:0042806">
    <property type="term" value="F:fucose binding"/>
    <property type="evidence" value="ECO:0007669"/>
    <property type="project" value="UniProtKB-ARBA"/>
</dbReference>
<dbReference type="GO" id="GO:0010185">
    <property type="term" value="P:regulation of cellular defense response"/>
    <property type="evidence" value="ECO:0007669"/>
    <property type="project" value="UniProtKB-ARBA"/>
</dbReference>
<dbReference type="InterPro" id="IPR051941">
    <property type="entry name" value="BG_Antigen-Binding_Lectin"/>
</dbReference>
<dbReference type="EMBL" id="GG666505">
    <property type="protein sequence ID" value="EEN61406.1"/>
    <property type="molecule type" value="Genomic_DNA"/>
</dbReference>
<comment type="function">
    <text evidence="1">Acts as a defensive agent. Recognizes blood group fucosylated oligosaccharides including A, B, H and Lewis B-type antigens. Does not recognize Lewis A antigen and has low affinity for monovalent haptens.</text>
</comment>
<dbReference type="PANTHER" id="PTHR45713:SF6">
    <property type="entry name" value="F5_8 TYPE C DOMAIN-CONTAINING PROTEIN"/>
    <property type="match status" value="1"/>
</dbReference>
<keyword evidence="4" id="KW-0479">Metal-binding</keyword>
<dbReference type="InParanoid" id="C3YE98"/>
<evidence type="ECO:0000259" key="8">
    <source>
        <dbReference type="SMART" id="SM00607"/>
    </source>
</evidence>
<keyword evidence="5" id="KW-0430">Lectin</keyword>
<name>C3YE98_BRAFL</name>
<dbReference type="InterPro" id="IPR008979">
    <property type="entry name" value="Galactose-bd-like_sf"/>
</dbReference>
<reference evidence="9" key="1">
    <citation type="journal article" date="2008" name="Nature">
        <title>The amphioxus genome and the evolution of the chordate karyotype.</title>
        <authorList>
            <consortium name="US DOE Joint Genome Institute (JGI-PGF)"/>
            <person name="Putnam N.H."/>
            <person name="Butts T."/>
            <person name="Ferrier D.E.K."/>
            <person name="Furlong R.F."/>
            <person name="Hellsten U."/>
            <person name="Kawashima T."/>
            <person name="Robinson-Rechavi M."/>
            <person name="Shoguchi E."/>
            <person name="Terry A."/>
            <person name="Yu J.-K."/>
            <person name="Benito-Gutierrez E.L."/>
            <person name="Dubchak I."/>
            <person name="Garcia-Fernandez J."/>
            <person name="Gibson-Brown J.J."/>
            <person name="Grigoriev I.V."/>
            <person name="Horton A.C."/>
            <person name="de Jong P.J."/>
            <person name="Jurka J."/>
            <person name="Kapitonov V.V."/>
            <person name="Kohara Y."/>
            <person name="Kuroki Y."/>
            <person name="Lindquist E."/>
            <person name="Lucas S."/>
            <person name="Osoegawa K."/>
            <person name="Pennacchio L.A."/>
            <person name="Salamov A.A."/>
            <person name="Satou Y."/>
            <person name="Sauka-Spengler T."/>
            <person name="Schmutz J."/>
            <person name="Shin-I T."/>
            <person name="Toyoda A."/>
            <person name="Bronner-Fraser M."/>
            <person name="Fujiyama A."/>
            <person name="Holland L.Z."/>
            <person name="Holland P.W.H."/>
            <person name="Satoh N."/>
            <person name="Rokhsar D.S."/>
        </authorList>
    </citation>
    <scope>NUCLEOTIDE SEQUENCE [LARGE SCALE GENOMIC DNA]</scope>
    <source>
        <strain evidence="9">S238N-H82</strain>
        <tissue evidence="9">Testes</tissue>
    </source>
</reference>
<feature type="domain" description="Fucolectin tachylectin-4 pentraxin-1" evidence="8">
    <location>
        <begin position="1"/>
        <end position="120"/>
    </location>
</feature>
<feature type="non-terminal residue" evidence="9">
    <location>
        <position position="260"/>
    </location>
</feature>
<evidence type="ECO:0000256" key="6">
    <source>
        <dbReference type="ARBA" id="ARBA00022837"/>
    </source>
</evidence>
<feature type="non-terminal residue" evidence="9">
    <location>
        <position position="1"/>
    </location>
</feature>
<accession>C3YE98</accession>
<dbReference type="GO" id="GO:0001868">
    <property type="term" value="P:regulation of complement activation, lectin pathway"/>
    <property type="evidence" value="ECO:0007669"/>
    <property type="project" value="UniProtKB-ARBA"/>
</dbReference>